<sequence length="276" mass="31262">MNQNTELKNRIHRRVTKGTSHVLSIPQENKPVFLSKIVFSLLPLASIAILYLFGMSIHDGYLSVFHVSSSLFPQSREESLLIGSMGLVLLLFKVLLVALLLFLGFIVMMSITALTFKQLKKLRKNTFQFIDNISGRIKRNTLFKMLTSQCPTEEEAKPFSEVADRAFYIYIKFSISLVLCIAFIGLIYYVSDDGSSMAKKHMEDFTNGKYESAVNIKYSKYPDGIQAMQIACNSIKCAFWSPAEGTFYLRHEQIESTTVPSMEKTTTTEEQTPSKP</sequence>
<keyword evidence="1" id="KW-1133">Transmembrane helix</keyword>
<keyword evidence="1" id="KW-0812">Transmembrane</keyword>
<evidence type="ECO:0000313" key="2">
    <source>
        <dbReference type="EMBL" id="MFC5705409.1"/>
    </source>
</evidence>
<feature type="transmembrane region" description="Helical" evidence="1">
    <location>
        <begin position="167"/>
        <end position="190"/>
    </location>
</feature>
<name>A0ABW0Y6L5_9GAMM</name>
<feature type="transmembrane region" description="Helical" evidence="1">
    <location>
        <begin position="81"/>
        <end position="114"/>
    </location>
</feature>
<feature type="transmembrane region" description="Helical" evidence="1">
    <location>
        <begin position="37"/>
        <end position="61"/>
    </location>
</feature>
<dbReference type="EMBL" id="JBHSPP010000005">
    <property type="protein sequence ID" value="MFC5705409.1"/>
    <property type="molecule type" value="Genomic_DNA"/>
</dbReference>
<comment type="caution">
    <text evidence="2">The sequence shown here is derived from an EMBL/GenBank/DDBJ whole genome shotgun (WGS) entry which is preliminary data.</text>
</comment>
<dbReference type="Proteomes" id="UP001596132">
    <property type="component" value="Unassembled WGS sequence"/>
</dbReference>
<protein>
    <submittedName>
        <fullName evidence="2">Uncharacterized protein</fullName>
    </submittedName>
</protein>
<keyword evidence="1" id="KW-0472">Membrane</keyword>
<proteinExistence type="predicted"/>
<organism evidence="2 3">
    <name type="scientific">Aeromonas eucrenophila</name>
    <dbReference type="NCBI Taxonomy" id="649"/>
    <lineage>
        <taxon>Bacteria</taxon>
        <taxon>Pseudomonadati</taxon>
        <taxon>Pseudomonadota</taxon>
        <taxon>Gammaproteobacteria</taxon>
        <taxon>Aeromonadales</taxon>
        <taxon>Aeromonadaceae</taxon>
        <taxon>Aeromonas</taxon>
    </lineage>
</organism>
<reference evidence="3" key="1">
    <citation type="journal article" date="2019" name="Int. J. Syst. Evol. Microbiol.">
        <title>The Global Catalogue of Microorganisms (GCM) 10K type strain sequencing project: providing services to taxonomists for standard genome sequencing and annotation.</title>
        <authorList>
            <consortium name="The Broad Institute Genomics Platform"/>
            <consortium name="The Broad Institute Genome Sequencing Center for Infectious Disease"/>
            <person name="Wu L."/>
            <person name="Ma J."/>
        </authorList>
    </citation>
    <scope>NUCLEOTIDE SEQUENCE [LARGE SCALE GENOMIC DNA]</scope>
    <source>
        <strain evidence="3">KCTC 15012</strain>
    </source>
</reference>
<evidence type="ECO:0000313" key="3">
    <source>
        <dbReference type="Proteomes" id="UP001596132"/>
    </source>
</evidence>
<keyword evidence="3" id="KW-1185">Reference proteome</keyword>
<gene>
    <name evidence="2" type="ORF">ACFPVW_04840</name>
</gene>
<accession>A0ABW0Y6L5</accession>
<evidence type="ECO:0000256" key="1">
    <source>
        <dbReference type="SAM" id="Phobius"/>
    </source>
</evidence>
<dbReference type="RefSeq" id="WP_156128121.1">
    <property type="nucleotide sequence ID" value="NZ_CDDF01000005.1"/>
</dbReference>